<comment type="caution">
    <text evidence="1">The sequence shown here is derived from an EMBL/GenBank/DDBJ whole genome shotgun (WGS) entry which is preliminary data.</text>
</comment>
<dbReference type="Proteomes" id="UP000273516">
    <property type="component" value="Unassembled WGS sequence"/>
</dbReference>
<dbReference type="OrthoDB" id="9812210at2"/>
<dbReference type="Gene3D" id="1.10.10.10">
    <property type="entry name" value="Winged helix-like DNA-binding domain superfamily/Winged helix DNA-binding domain"/>
    <property type="match status" value="1"/>
</dbReference>
<dbReference type="InterPro" id="IPR011990">
    <property type="entry name" value="TPR-like_helical_dom_sf"/>
</dbReference>
<proteinExistence type="predicted"/>
<gene>
    <name evidence="1" type="ORF">C9E81_20010</name>
</gene>
<name>A0A3M0M2D9_9RHOB</name>
<sequence length="406" mass="43582">MDSLITAAARALAAGDPLAAMKRVALRDDPPALALRGIAMAQIGDLPMARELLRRAARAFGMKEPMARARCVLAEAEIALVLRDLGGAMQTLATVRKVLDEHGDRANAAHAACLEARRLLLIGRLDEAEQMLDMLDFDALPVTSQSGYWLVATGIAMRRIRTKAAHTALDRARDAARETRVPALLAEVDRAASALEAPAARKFEKGRGGLLGLAEVEALIASDMLIVDACRNILRIRANVVSLSGRPVLFALTRALAEAWPGDVSRESLLARAFRAREADESHRARLRVEMGRLRGMIGSLAGLDATKQGFRLNPHGKAGVAVLAPPVEGDHAEVLALLNDGEAWSSSALALALDVSPRTVQRALEALAEQGKVEWYGRGRARRWIAPNVPGFPTSLLLPAPLPRV</sequence>
<dbReference type="EMBL" id="QOKZ01000011">
    <property type="protein sequence ID" value="RMC31585.1"/>
    <property type="molecule type" value="Genomic_DNA"/>
</dbReference>
<dbReference type="InterPro" id="IPR036390">
    <property type="entry name" value="WH_DNA-bd_sf"/>
</dbReference>
<protein>
    <submittedName>
        <fullName evidence="1">HTH domain-containing protein</fullName>
    </submittedName>
</protein>
<organism evidence="1 2">
    <name type="scientific">Paracoccus alkanivorans</name>
    <dbReference type="NCBI Taxonomy" id="2116655"/>
    <lineage>
        <taxon>Bacteria</taxon>
        <taxon>Pseudomonadati</taxon>
        <taxon>Pseudomonadota</taxon>
        <taxon>Alphaproteobacteria</taxon>
        <taxon>Rhodobacterales</taxon>
        <taxon>Paracoccaceae</taxon>
        <taxon>Paracoccus</taxon>
    </lineage>
</organism>
<dbReference type="RefSeq" id="WP_122114130.1">
    <property type="nucleotide sequence ID" value="NZ_QOKZ01000011.1"/>
</dbReference>
<dbReference type="SUPFAM" id="SSF46785">
    <property type="entry name" value="Winged helix' DNA-binding domain"/>
    <property type="match status" value="1"/>
</dbReference>
<evidence type="ECO:0000313" key="1">
    <source>
        <dbReference type="EMBL" id="RMC31585.1"/>
    </source>
</evidence>
<dbReference type="SUPFAM" id="SSF48452">
    <property type="entry name" value="TPR-like"/>
    <property type="match status" value="1"/>
</dbReference>
<dbReference type="AlphaFoldDB" id="A0A3M0M2D9"/>
<reference evidence="1 2" key="1">
    <citation type="submission" date="2018-07" db="EMBL/GenBank/DDBJ databases">
        <authorList>
            <person name="Zhang Y."/>
            <person name="Wang L."/>
            <person name="Ma S."/>
        </authorList>
    </citation>
    <scope>NUCLEOTIDE SEQUENCE [LARGE SCALE GENOMIC DNA]</scope>
    <source>
        <strain evidence="1 2">4-2</strain>
    </source>
</reference>
<evidence type="ECO:0000313" key="2">
    <source>
        <dbReference type="Proteomes" id="UP000273516"/>
    </source>
</evidence>
<keyword evidence="2" id="KW-1185">Reference proteome</keyword>
<dbReference type="InterPro" id="IPR036388">
    <property type="entry name" value="WH-like_DNA-bd_sf"/>
</dbReference>
<accession>A0A3M0M2D9</accession>